<keyword evidence="6 16" id="KW-0812">Transmembrane</keyword>
<reference evidence="20 21" key="1">
    <citation type="submission" date="2019-02" db="EMBL/GenBank/DDBJ databases">
        <title>Draft genome sequences of novel Actinobacteria.</title>
        <authorList>
            <person name="Sahin N."/>
            <person name="Ay H."/>
            <person name="Saygin H."/>
        </authorList>
    </citation>
    <scope>NUCLEOTIDE SEQUENCE [LARGE SCALE GENOMIC DNA]</scope>
    <source>
        <strain evidence="20 21">KC603</strain>
    </source>
</reference>
<evidence type="ECO:0000256" key="13">
    <source>
        <dbReference type="ARBA" id="ARBA00031538"/>
    </source>
</evidence>
<comment type="subcellular location">
    <subcellularLocation>
        <location evidence="1">Cell membrane</location>
        <topology evidence="1">Multi-pass membrane protein</topology>
    </subcellularLocation>
    <subcellularLocation>
        <location evidence="16">Membrane</location>
        <topology evidence="16">Multi-pass membrane protein</topology>
    </subcellularLocation>
</comment>
<dbReference type="OrthoDB" id="9780552at2"/>
<dbReference type="InterPro" id="IPR028055">
    <property type="entry name" value="YidC/Oxa/ALB_C"/>
</dbReference>
<dbReference type="EMBL" id="SMKL01000058">
    <property type="protein sequence ID" value="TDC48297.1"/>
    <property type="molecule type" value="Genomic_DNA"/>
</dbReference>
<feature type="region of interest" description="Disordered" evidence="17">
    <location>
        <begin position="280"/>
        <end position="337"/>
    </location>
</feature>
<evidence type="ECO:0000256" key="5">
    <source>
        <dbReference type="ARBA" id="ARBA00022475"/>
    </source>
</evidence>
<evidence type="ECO:0000256" key="14">
    <source>
        <dbReference type="ARBA" id="ARBA00033245"/>
    </source>
</evidence>
<dbReference type="CDD" id="cd20070">
    <property type="entry name" value="5TM_YidC_Alb3"/>
    <property type="match status" value="1"/>
</dbReference>
<keyword evidence="8 18" id="KW-1133">Transmembrane helix</keyword>
<comment type="subunit">
    <text evidence="12">Interacts with the Sec translocase complex via SecD. Specifically interacts with transmembrane segments of nascent integral membrane proteins during membrane integration.</text>
</comment>
<feature type="region of interest" description="Disordered" evidence="17">
    <location>
        <begin position="1"/>
        <end position="21"/>
    </location>
</feature>
<accession>A0A4R4RG35</accession>
<dbReference type="PANTHER" id="PTHR12428">
    <property type="entry name" value="OXA1"/>
    <property type="match status" value="1"/>
</dbReference>
<dbReference type="NCBIfam" id="NF002350">
    <property type="entry name" value="PRK01315.1"/>
    <property type="match status" value="1"/>
</dbReference>
<feature type="compositionally biased region" description="Basic residues" evidence="17">
    <location>
        <begin position="1"/>
        <end position="14"/>
    </location>
</feature>
<dbReference type="InterPro" id="IPR001708">
    <property type="entry name" value="YidC/ALB3/OXA1/COX18"/>
</dbReference>
<gene>
    <name evidence="20" type="primary">yidC</name>
    <name evidence="20" type="ORF">E1212_21530</name>
</gene>
<evidence type="ECO:0000256" key="12">
    <source>
        <dbReference type="ARBA" id="ARBA00026028"/>
    </source>
</evidence>
<evidence type="ECO:0000256" key="7">
    <source>
        <dbReference type="ARBA" id="ARBA00022927"/>
    </source>
</evidence>
<organism evidence="20 21">
    <name type="scientific">Jiangella ureilytica</name>
    <dbReference type="NCBI Taxonomy" id="2530374"/>
    <lineage>
        <taxon>Bacteria</taxon>
        <taxon>Bacillati</taxon>
        <taxon>Actinomycetota</taxon>
        <taxon>Actinomycetes</taxon>
        <taxon>Jiangellales</taxon>
        <taxon>Jiangellaceae</taxon>
        <taxon>Jiangella</taxon>
    </lineage>
</organism>
<keyword evidence="21" id="KW-1185">Reference proteome</keyword>
<dbReference type="GO" id="GO:0005886">
    <property type="term" value="C:plasma membrane"/>
    <property type="evidence" value="ECO:0007669"/>
    <property type="project" value="UniProtKB-SubCell"/>
</dbReference>
<evidence type="ECO:0000256" key="16">
    <source>
        <dbReference type="RuleBase" id="RU003945"/>
    </source>
</evidence>
<comment type="similarity">
    <text evidence="2">Belongs to the OXA1/ALB3/YidC family. Type 1 subfamily.</text>
</comment>
<dbReference type="InterPro" id="IPR047196">
    <property type="entry name" value="YidC_ALB_C"/>
</dbReference>
<feature type="transmembrane region" description="Helical" evidence="18">
    <location>
        <begin position="58"/>
        <end position="80"/>
    </location>
</feature>
<keyword evidence="7" id="KW-0653">Protein transport</keyword>
<dbReference type="GO" id="GO:0051205">
    <property type="term" value="P:protein insertion into membrane"/>
    <property type="evidence" value="ECO:0007669"/>
    <property type="project" value="TreeGrafter"/>
</dbReference>
<evidence type="ECO:0000256" key="17">
    <source>
        <dbReference type="SAM" id="MobiDB-lite"/>
    </source>
</evidence>
<evidence type="ECO:0000256" key="18">
    <source>
        <dbReference type="SAM" id="Phobius"/>
    </source>
</evidence>
<sequence>MELPRRGRTCRPAHRPLSEESDTPVDTILAPLYYLVSWIMIGWHWVFEQLIGISHDGVNWALAIVGLVVVIRILLIPLFVRQIKSQRRMQILQPQLRELQKRYKGDRERLQQEMMKLYKDTGTNPFSSCLPILLQAPFLFALFRVLDGVAKGHERGAFTSQPELFESAGQAQIFGARLADTFLNAESVNTRIIAAVMVVLMCATQFITQRQIMRKNMPKEALEGPFAQQQKILLYVLPLVFAFSGVYFPLGTVLYWLTSNIWTMGQQLYVIRRMPAPGTEAEKAHQRRLEEKARKKGEPLPTPDAAAAEPETPTEVVRRQPKKTTRSQRSSQQRKKK</sequence>
<comment type="function">
    <text evidence="11">Required for the insertion and/or proper folding and/or complex formation of integral membrane proteins into the membrane. Involved in integration of membrane proteins that insert both dependently and independently of the Sec translocase complex, as well as at least some lipoproteins. Aids folding of multispanning membrane proteins.</text>
</comment>
<feature type="transmembrane region" description="Helical" evidence="18">
    <location>
        <begin position="232"/>
        <end position="257"/>
    </location>
</feature>
<evidence type="ECO:0000256" key="2">
    <source>
        <dbReference type="ARBA" id="ARBA00010527"/>
    </source>
</evidence>
<feature type="domain" description="Membrane insertase YidC/Oxa/ALB C-terminal" evidence="19">
    <location>
        <begin position="60"/>
        <end position="271"/>
    </location>
</feature>
<comment type="caution">
    <text evidence="20">The sequence shown here is derived from an EMBL/GenBank/DDBJ whole genome shotgun (WGS) entry which is preliminary data.</text>
</comment>
<feature type="compositionally biased region" description="Low complexity" evidence="17">
    <location>
        <begin position="303"/>
        <end position="315"/>
    </location>
</feature>
<protein>
    <recommendedName>
        <fullName evidence="3">Membrane protein insertase YidC</fullName>
    </recommendedName>
    <alternativeName>
        <fullName evidence="15">Foldase YidC</fullName>
    </alternativeName>
    <alternativeName>
        <fullName evidence="14">Membrane integrase YidC</fullName>
    </alternativeName>
    <alternativeName>
        <fullName evidence="13">Membrane protein YidC</fullName>
    </alternativeName>
</protein>
<evidence type="ECO:0000256" key="10">
    <source>
        <dbReference type="ARBA" id="ARBA00023186"/>
    </source>
</evidence>
<evidence type="ECO:0000259" key="19">
    <source>
        <dbReference type="Pfam" id="PF02096"/>
    </source>
</evidence>
<evidence type="ECO:0000313" key="20">
    <source>
        <dbReference type="EMBL" id="TDC48297.1"/>
    </source>
</evidence>
<evidence type="ECO:0000256" key="15">
    <source>
        <dbReference type="ARBA" id="ARBA00033342"/>
    </source>
</evidence>
<feature type="compositionally biased region" description="Basic and acidic residues" evidence="17">
    <location>
        <begin position="280"/>
        <end position="298"/>
    </location>
</feature>
<evidence type="ECO:0000256" key="11">
    <source>
        <dbReference type="ARBA" id="ARBA00025034"/>
    </source>
</evidence>
<evidence type="ECO:0000256" key="9">
    <source>
        <dbReference type="ARBA" id="ARBA00023136"/>
    </source>
</evidence>
<feature type="transmembrane region" description="Helical" evidence="18">
    <location>
        <begin position="28"/>
        <end position="46"/>
    </location>
</feature>
<keyword evidence="10" id="KW-0143">Chaperone</keyword>
<evidence type="ECO:0000256" key="8">
    <source>
        <dbReference type="ARBA" id="ARBA00022989"/>
    </source>
</evidence>
<dbReference type="NCBIfam" id="TIGR03592">
    <property type="entry name" value="yidC_oxa1_cterm"/>
    <property type="match status" value="1"/>
</dbReference>
<keyword evidence="5" id="KW-1003">Cell membrane</keyword>
<keyword evidence="4" id="KW-0813">Transport</keyword>
<evidence type="ECO:0000313" key="21">
    <source>
        <dbReference type="Proteomes" id="UP000295621"/>
    </source>
</evidence>
<feature type="transmembrane region" description="Helical" evidence="18">
    <location>
        <begin position="192"/>
        <end position="212"/>
    </location>
</feature>
<dbReference type="GO" id="GO:0032977">
    <property type="term" value="F:membrane insertase activity"/>
    <property type="evidence" value="ECO:0007669"/>
    <property type="project" value="InterPro"/>
</dbReference>
<dbReference type="Proteomes" id="UP000295621">
    <property type="component" value="Unassembled WGS sequence"/>
</dbReference>
<dbReference type="AlphaFoldDB" id="A0A4R4RG35"/>
<evidence type="ECO:0000256" key="6">
    <source>
        <dbReference type="ARBA" id="ARBA00022692"/>
    </source>
</evidence>
<dbReference type="GO" id="GO:0015031">
    <property type="term" value="P:protein transport"/>
    <property type="evidence" value="ECO:0007669"/>
    <property type="project" value="UniProtKB-KW"/>
</dbReference>
<evidence type="ECO:0000256" key="3">
    <source>
        <dbReference type="ARBA" id="ARBA00015325"/>
    </source>
</evidence>
<dbReference type="PANTHER" id="PTHR12428:SF65">
    <property type="entry name" value="CYTOCHROME C OXIDASE ASSEMBLY PROTEIN COX18, MITOCHONDRIAL"/>
    <property type="match status" value="1"/>
</dbReference>
<evidence type="ECO:0000256" key="4">
    <source>
        <dbReference type="ARBA" id="ARBA00022448"/>
    </source>
</evidence>
<feature type="compositionally biased region" description="Basic residues" evidence="17">
    <location>
        <begin position="319"/>
        <end position="337"/>
    </location>
</feature>
<dbReference type="Pfam" id="PF02096">
    <property type="entry name" value="60KD_IMP"/>
    <property type="match status" value="1"/>
</dbReference>
<evidence type="ECO:0000256" key="1">
    <source>
        <dbReference type="ARBA" id="ARBA00004651"/>
    </source>
</evidence>
<proteinExistence type="inferred from homology"/>
<keyword evidence="9 18" id="KW-0472">Membrane</keyword>
<name>A0A4R4RG35_9ACTN</name>